<dbReference type="EMBL" id="DF973727">
    <property type="protein sequence ID" value="GAU38725.1"/>
    <property type="molecule type" value="Genomic_DNA"/>
</dbReference>
<keyword evidence="3" id="KW-1185">Reference proteome</keyword>
<evidence type="ECO:0000313" key="2">
    <source>
        <dbReference type="EMBL" id="GAU38725.1"/>
    </source>
</evidence>
<evidence type="ECO:0000313" key="3">
    <source>
        <dbReference type="Proteomes" id="UP000242715"/>
    </source>
</evidence>
<dbReference type="PANTHER" id="PTHR33116">
    <property type="entry name" value="REVERSE TRANSCRIPTASE ZINC-BINDING DOMAIN-CONTAINING PROTEIN-RELATED-RELATED"/>
    <property type="match status" value="1"/>
</dbReference>
<sequence>MHPTTNTRPNDLVCPLVPASELPLAQADTTTQVREFVIHKSFNVSLHPLKPLILKEVIWQPPIPQWIKCNTDGGSNTSTSSCGGIFRNHNADFLCAFVENTETNSTLVVMAFKSSALLPWDLVLVHNFCDAVQKWEGSASVNPITKTQETKLKFVDEGLCHFLLGNAVFSFCGPGFVGVCLEWGVARSRCFVVNVYSKCSFAEKRILWSNLVNHRRNLLGDVWCVVGDFNAVLDPSERRGGVGQSAMRIDREMREFGEFISLMNLLDLPLLGRRFTWFQPNGGAVSRLDRFLVSKGWLDAWGESWGQETPMGWMAFMLTQKLKTLKGDLKRWNKEVFGDIELKIELEIESIKNFDLKAEAGQLSLEDDRARKLCQESMWKLLRFKETQIFQRSRSRWLQEGDANTNFFHNSVRQRRRRNLILALRVENRWVESVLEEVLMGGTGCNKGIAWVSWSNICKPKKEGGLGIRDLRLVNNALLAKWRWRILTKGLGLWRDIILARYGSLFPAPHLAGRPNGRIGNGTSTSFWFDPWVDGVPLRTRYQSLFQASDQCLDRVADMGSWVTGEWEWELRWKTDLDMQGQDLLNDLMESLRQGLGFLGRVQSDCLFVATTSG</sequence>
<reference evidence="3" key="1">
    <citation type="journal article" date="2017" name="Front. Plant Sci.">
        <title>Climate Clever Clovers: New Paradigm to Reduce the Environmental Footprint of Ruminants by Breeding Low Methanogenic Forages Utilizing Haplotype Variation.</title>
        <authorList>
            <person name="Kaur P."/>
            <person name="Appels R."/>
            <person name="Bayer P.E."/>
            <person name="Keeble-Gagnere G."/>
            <person name="Wang J."/>
            <person name="Hirakawa H."/>
            <person name="Shirasawa K."/>
            <person name="Vercoe P."/>
            <person name="Stefanova K."/>
            <person name="Durmic Z."/>
            <person name="Nichols P."/>
            <person name="Revell C."/>
            <person name="Isobe S.N."/>
            <person name="Edwards D."/>
            <person name="Erskine W."/>
        </authorList>
    </citation>
    <scope>NUCLEOTIDE SEQUENCE [LARGE SCALE GENOMIC DNA]</scope>
    <source>
        <strain evidence="3">cv. Daliak</strain>
    </source>
</reference>
<proteinExistence type="predicted"/>
<dbReference type="SUPFAM" id="SSF56219">
    <property type="entry name" value="DNase I-like"/>
    <property type="match status" value="1"/>
</dbReference>
<protein>
    <recommendedName>
        <fullName evidence="1">Endonuclease/exonuclease/phosphatase domain-containing protein</fullName>
    </recommendedName>
</protein>
<dbReference type="Proteomes" id="UP000242715">
    <property type="component" value="Unassembled WGS sequence"/>
</dbReference>
<dbReference type="GO" id="GO:0003824">
    <property type="term" value="F:catalytic activity"/>
    <property type="evidence" value="ECO:0007669"/>
    <property type="project" value="InterPro"/>
</dbReference>
<dbReference type="PANTHER" id="PTHR33116:SF78">
    <property type="entry name" value="OS12G0587133 PROTEIN"/>
    <property type="match status" value="1"/>
</dbReference>
<dbReference type="OrthoDB" id="1750912at2759"/>
<dbReference type="Pfam" id="PF03372">
    <property type="entry name" value="Exo_endo_phos"/>
    <property type="match status" value="1"/>
</dbReference>
<dbReference type="AlphaFoldDB" id="A0A2Z6NS83"/>
<dbReference type="InterPro" id="IPR036691">
    <property type="entry name" value="Endo/exonu/phosph_ase_sf"/>
</dbReference>
<name>A0A2Z6NS83_TRISU</name>
<accession>A0A2Z6NS83</accession>
<feature type="domain" description="Endonuclease/exonuclease/phosphatase" evidence="1">
    <location>
        <begin position="210"/>
        <end position="302"/>
    </location>
</feature>
<evidence type="ECO:0000259" key="1">
    <source>
        <dbReference type="Pfam" id="PF03372"/>
    </source>
</evidence>
<dbReference type="Gene3D" id="3.60.10.10">
    <property type="entry name" value="Endonuclease/exonuclease/phosphatase"/>
    <property type="match status" value="1"/>
</dbReference>
<organism evidence="2 3">
    <name type="scientific">Trifolium subterraneum</name>
    <name type="common">Subterranean clover</name>
    <dbReference type="NCBI Taxonomy" id="3900"/>
    <lineage>
        <taxon>Eukaryota</taxon>
        <taxon>Viridiplantae</taxon>
        <taxon>Streptophyta</taxon>
        <taxon>Embryophyta</taxon>
        <taxon>Tracheophyta</taxon>
        <taxon>Spermatophyta</taxon>
        <taxon>Magnoliopsida</taxon>
        <taxon>eudicotyledons</taxon>
        <taxon>Gunneridae</taxon>
        <taxon>Pentapetalae</taxon>
        <taxon>rosids</taxon>
        <taxon>fabids</taxon>
        <taxon>Fabales</taxon>
        <taxon>Fabaceae</taxon>
        <taxon>Papilionoideae</taxon>
        <taxon>50 kb inversion clade</taxon>
        <taxon>NPAAA clade</taxon>
        <taxon>Hologalegina</taxon>
        <taxon>IRL clade</taxon>
        <taxon>Trifolieae</taxon>
        <taxon>Trifolium</taxon>
    </lineage>
</organism>
<dbReference type="InterPro" id="IPR005135">
    <property type="entry name" value="Endo/exonuclease/phosphatase"/>
</dbReference>
<gene>
    <name evidence="2" type="ORF">TSUD_396540</name>
</gene>